<evidence type="ECO:0000256" key="1">
    <source>
        <dbReference type="SAM" id="MobiDB-lite"/>
    </source>
</evidence>
<dbReference type="AlphaFoldDB" id="A0A679K325"/>
<name>A0A679K325_9HYPH</name>
<feature type="region of interest" description="Disordered" evidence="1">
    <location>
        <begin position="1"/>
        <end position="20"/>
    </location>
</feature>
<gene>
    <name evidence="2" type="ORF">MBLL_04694</name>
</gene>
<proteinExistence type="predicted"/>
<organism evidence="2">
    <name type="scientific">Methylobacterium bullatum</name>
    <dbReference type="NCBI Taxonomy" id="570505"/>
    <lineage>
        <taxon>Bacteria</taxon>
        <taxon>Pseudomonadati</taxon>
        <taxon>Pseudomonadota</taxon>
        <taxon>Alphaproteobacteria</taxon>
        <taxon>Hyphomicrobiales</taxon>
        <taxon>Methylobacteriaceae</taxon>
        <taxon>Methylobacterium</taxon>
    </lineage>
</organism>
<dbReference type="RefSeq" id="WP_156465663.1">
    <property type="nucleotide sequence ID" value="NZ_LR743512.1"/>
</dbReference>
<sequence length="104" mass="11012">MPNPTARPVPSAPLNLADDPPWTLDRLAGLTVAMMQTLDALTQTADVHTQFLRKVLEAADAPGESSEFSPLNRNLSQIAILLKANGDLLSLISQQVGGSLPAKP</sequence>
<reference evidence="2" key="1">
    <citation type="submission" date="2019-12" db="EMBL/GenBank/DDBJ databases">
        <authorList>
            <person name="Cremers G."/>
        </authorList>
    </citation>
    <scope>NUCLEOTIDE SEQUENCE</scope>
    <source>
        <strain evidence="2">Mbul2</strain>
        <plasmid evidence="2">3</plasmid>
    </source>
</reference>
<evidence type="ECO:0000313" key="2">
    <source>
        <dbReference type="EMBL" id="CAA2145568.1"/>
    </source>
</evidence>
<protein>
    <submittedName>
        <fullName evidence="2">Uncharacterized protein</fullName>
    </submittedName>
</protein>
<geneLocation type="plasmid" evidence="2">
    <name>3</name>
</geneLocation>
<feature type="compositionally biased region" description="Pro residues" evidence="1">
    <location>
        <begin position="1"/>
        <end position="11"/>
    </location>
</feature>
<keyword evidence="2" id="KW-0614">Plasmid</keyword>
<dbReference type="EMBL" id="LR743512">
    <property type="protein sequence ID" value="CAA2145568.1"/>
    <property type="molecule type" value="Genomic_DNA"/>
</dbReference>
<accession>A0A679K325</accession>